<sequence length="66" mass="7591">MNTAKNYRKIQIGDGQDIPYEIGRKLEIMFGLEKEGISNEKISCKSYIELIKEEKKIRKGKTTNLG</sequence>
<evidence type="ECO:0000313" key="1">
    <source>
        <dbReference type="EMBL" id="PWN64198.1"/>
    </source>
</evidence>
<evidence type="ECO:0000313" key="2">
    <source>
        <dbReference type="Proteomes" id="UP000236413"/>
    </source>
</evidence>
<name>A0A316WYX4_9FLAO</name>
<organism evidence="1 2">
    <name type="scientific">Chryseobacterium viscerum</name>
    <dbReference type="NCBI Taxonomy" id="1037377"/>
    <lineage>
        <taxon>Bacteria</taxon>
        <taxon>Pseudomonadati</taxon>
        <taxon>Bacteroidota</taxon>
        <taxon>Flavobacteriia</taxon>
        <taxon>Flavobacteriales</taxon>
        <taxon>Weeksellaceae</taxon>
        <taxon>Chryseobacterium group</taxon>
        <taxon>Chryseobacterium</taxon>
    </lineage>
</organism>
<dbReference type="AlphaFoldDB" id="A0A316WYX4"/>
<proteinExistence type="predicted"/>
<comment type="caution">
    <text evidence="1">The sequence shown here is derived from an EMBL/GenBank/DDBJ whole genome shotgun (WGS) entry which is preliminary data.</text>
</comment>
<accession>A0A316WYX4</accession>
<gene>
    <name evidence="1" type="ORF">C1634_006275</name>
</gene>
<dbReference type="Proteomes" id="UP000236413">
    <property type="component" value="Unassembled WGS sequence"/>
</dbReference>
<dbReference type="EMBL" id="PPEG02000002">
    <property type="protein sequence ID" value="PWN64198.1"/>
    <property type="molecule type" value="Genomic_DNA"/>
</dbReference>
<reference evidence="1 2" key="1">
    <citation type="submission" date="2018-04" db="EMBL/GenBank/DDBJ databases">
        <title>Chryseobacterium oncorhynchi 701B-08T from rainbow trout, and Chryseobacterium viscerum 687B-08T from diseased fish.</title>
        <authorList>
            <person name="Jeong J.-J."/>
            <person name="Lee Y.J."/>
            <person name="Pathiraja D."/>
            <person name="Park B."/>
            <person name="Choi I.-G."/>
            <person name="Kim K.D."/>
        </authorList>
    </citation>
    <scope>NUCLEOTIDE SEQUENCE [LARGE SCALE GENOMIC DNA]</scope>
    <source>
        <strain evidence="1 2">687B-08</strain>
    </source>
</reference>
<protein>
    <submittedName>
        <fullName evidence="1">Uncharacterized protein</fullName>
    </submittedName>
</protein>